<feature type="transmembrane region" description="Helical" evidence="5">
    <location>
        <begin position="33"/>
        <end position="59"/>
    </location>
</feature>
<dbReference type="RefSeq" id="WP_072936589.1">
    <property type="nucleotide sequence ID" value="NZ_CYRX01000033.1"/>
</dbReference>
<organism evidence="6 7">
    <name type="scientific">Thalassobacter stenotrophicus</name>
    <dbReference type="NCBI Taxonomy" id="266809"/>
    <lineage>
        <taxon>Bacteria</taxon>
        <taxon>Pseudomonadati</taxon>
        <taxon>Pseudomonadota</taxon>
        <taxon>Alphaproteobacteria</taxon>
        <taxon>Rhodobacterales</taxon>
        <taxon>Roseobacteraceae</taxon>
        <taxon>Thalassobacter</taxon>
    </lineage>
</organism>
<evidence type="ECO:0000313" key="7">
    <source>
        <dbReference type="Proteomes" id="UP000051298"/>
    </source>
</evidence>
<dbReference type="STRING" id="266809.PM03_02845"/>
<evidence type="ECO:0000313" key="6">
    <source>
        <dbReference type="EMBL" id="CUH62182.1"/>
    </source>
</evidence>
<feature type="transmembrane region" description="Helical" evidence="5">
    <location>
        <begin position="87"/>
        <end position="118"/>
    </location>
</feature>
<dbReference type="EMBL" id="CYRX01000033">
    <property type="protein sequence ID" value="CUH62182.1"/>
    <property type="molecule type" value="Genomic_DNA"/>
</dbReference>
<comment type="subcellular location">
    <subcellularLocation>
        <location evidence="1">Endomembrane system</location>
        <topology evidence="1">Multi-pass membrane protein</topology>
    </subcellularLocation>
</comment>
<dbReference type="AlphaFoldDB" id="A0A0P1F3C0"/>
<evidence type="ECO:0008006" key="8">
    <source>
        <dbReference type="Google" id="ProtNLM"/>
    </source>
</evidence>
<sequence length="149" mass="16730">MKGFPDLPPLWLLACLLLTWALASWLPLATFAGPVATFISVILLLLGLGLIVWSASWFYQKQTTIEPHHTPRVLIVEGPYKVTRNPIYLGMVAIAAAAVFWHGALITLPLPAIFALILQRRFIEPEEIALHLTFGDTALDYISRTRRWL</sequence>
<name>A0A0P1F3C0_9RHOB</name>
<evidence type="ECO:0000256" key="3">
    <source>
        <dbReference type="ARBA" id="ARBA00022989"/>
    </source>
</evidence>
<dbReference type="eggNOG" id="COG2020">
    <property type="taxonomic scope" value="Bacteria"/>
</dbReference>
<dbReference type="Pfam" id="PF04191">
    <property type="entry name" value="PEMT"/>
    <property type="match status" value="1"/>
</dbReference>
<evidence type="ECO:0000256" key="5">
    <source>
        <dbReference type="SAM" id="Phobius"/>
    </source>
</evidence>
<dbReference type="GO" id="GO:0012505">
    <property type="term" value="C:endomembrane system"/>
    <property type="evidence" value="ECO:0007669"/>
    <property type="project" value="UniProtKB-SubCell"/>
</dbReference>
<dbReference type="Gene3D" id="1.20.120.1630">
    <property type="match status" value="1"/>
</dbReference>
<evidence type="ECO:0000256" key="4">
    <source>
        <dbReference type="ARBA" id="ARBA00023136"/>
    </source>
</evidence>
<keyword evidence="2 5" id="KW-0812">Transmembrane</keyword>
<evidence type="ECO:0000256" key="1">
    <source>
        <dbReference type="ARBA" id="ARBA00004127"/>
    </source>
</evidence>
<protein>
    <recommendedName>
        <fullName evidence="8">Steroid 5-alpha reductase C-terminal domain-containing protein</fullName>
    </recommendedName>
</protein>
<gene>
    <name evidence="6" type="ORF">THS5294_03496</name>
</gene>
<accession>A0A0P1F3C0</accession>
<evidence type="ECO:0000256" key="2">
    <source>
        <dbReference type="ARBA" id="ARBA00022692"/>
    </source>
</evidence>
<dbReference type="InterPro" id="IPR007318">
    <property type="entry name" value="Phopholipid_MeTrfase"/>
</dbReference>
<reference evidence="6 7" key="1">
    <citation type="submission" date="2015-09" db="EMBL/GenBank/DDBJ databases">
        <authorList>
            <consortium name="Swine Surveillance"/>
        </authorList>
    </citation>
    <scope>NUCLEOTIDE SEQUENCE [LARGE SCALE GENOMIC DNA]</scope>
    <source>
        <strain evidence="6 7">CECT 5294</strain>
    </source>
</reference>
<keyword evidence="3 5" id="KW-1133">Transmembrane helix</keyword>
<keyword evidence="4 5" id="KW-0472">Membrane</keyword>
<dbReference type="Proteomes" id="UP000051298">
    <property type="component" value="Unassembled WGS sequence"/>
</dbReference>
<proteinExistence type="predicted"/>